<dbReference type="EnsemblMetazoa" id="ACOM040318-RA">
    <property type="protein sequence ID" value="ACOM040318-PA.1"/>
    <property type="gene ID" value="ACOM040318"/>
</dbReference>
<sequence length="165" mass="17977">MLHSPARKAPKHLTLEVGLFEVAKVAKVLPVVGQYAAEGGPAAGTVVRVQMQQGGIERTGKRDRIVAPGQLRDRGEHAVRYQHDRHDLELGRVARRGKDGIDVLGEVFAGLAHHLRPDQQRLVEQQEDGGARVEAYVPQVLHGRAMPVGLDAPQTQQSLRESGNS</sequence>
<accession>A0A8W7Q016</accession>
<dbReference type="AlphaFoldDB" id="A0A8W7Q016"/>
<protein>
    <submittedName>
        <fullName evidence="1">Uncharacterized protein</fullName>
    </submittedName>
</protein>
<reference evidence="1" key="1">
    <citation type="submission" date="2022-08" db="UniProtKB">
        <authorList>
            <consortium name="EnsemblMetazoa"/>
        </authorList>
    </citation>
    <scope>IDENTIFICATION</scope>
</reference>
<name>A0A8W7Q016_ANOCL</name>
<dbReference type="Proteomes" id="UP000075882">
    <property type="component" value="Unassembled WGS sequence"/>
</dbReference>
<organism evidence="1">
    <name type="scientific">Anopheles coluzzii</name>
    <name type="common">African malaria mosquito</name>
    <dbReference type="NCBI Taxonomy" id="1518534"/>
    <lineage>
        <taxon>Eukaryota</taxon>
        <taxon>Metazoa</taxon>
        <taxon>Ecdysozoa</taxon>
        <taxon>Arthropoda</taxon>
        <taxon>Hexapoda</taxon>
        <taxon>Insecta</taxon>
        <taxon>Pterygota</taxon>
        <taxon>Neoptera</taxon>
        <taxon>Endopterygota</taxon>
        <taxon>Diptera</taxon>
        <taxon>Nematocera</taxon>
        <taxon>Culicoidea</taxon>
        <taxon>Culicidae</taxon>
        <taxon>Anophelinae</taxon>
        <taxon>Anopheles</taxon>
    </lineage>
</organism>
<proteinExistence type="predicted"/>
<evidence type="ECO:0000313" key="1">
    <source>
        <dbReference type="EnsemblMetazoa" id="ACOM040318-PA.1"/>
    </source>
</evidence>